<evidence type="ECO:0000259" key="1">
    <source>
        <dbReference type="PROSITE" id="PS50853"/>
    </source>
</evidence>
<keyword evidence="3" id="KW-1185">Reference proteome</keyword>
<dbReference type="InterPro" id="IPR036116">
    <property type="entry name" value="FN3_sf"/>
</dbReference>
<reference evidence="2 3" key="1">
    <citation type="submission" date="2021-06" db="EMBL/GenBank/DDBJ databases">
        <title>Caerostris extrusa draft genome.</title>
        <authorList>
            <person name="Kono N."/>
            <person name="Arakawa K."/>
        </authorList>
    </citation>
    <scope>NUCLEOTIDE SEQUENCE [LARGE SCALE GENOMIC DNA]</scope>
</reference>
<dbReference type="InterPro" id="IPR003961">
    <property type="entry name" value="FN3_dom"/>
</dbReference>
<accession>A0AAV4YBW8</accession>
<proteinExistence type="predicted"/>
<dbReference type="AlphaFoldDB" id="A0AAV4YBW8"/>
<gene>
    <name evidence="2" type="primary">Dscam2_15</name>
    <name evidence="2" type="ORF">CEXT_458311</name>
</gene>
<dbReference type="Proteomes" id="UP001054945">
    <property type="component" value="Unassembled WGS sequence"/>
</dbReference>
<dbReference type="PROSITE" id="PS50853">
    <property type="entry name" value="FN3"/>
    <property type="match status" value="1"/>
</dbReference>
<organism evidence="2 3">
    <name type="scientific">Caerostris extrusa</name>
    <name type="common">Bark spider</name>
    <name type="synonym">Caerostris bankana</name>
    <dbReference type="NCBI Taxonomy" id="172846"/>
    <lineage>
        <taxon>Eukaryota</taxon>
        <taxon>Metazoa</taxon>
        <taxon>Ecdysozoa</taxon>
        <taxon>Arthropoda</taxon>
        <taxon>Chelicerata</taxon>
        <taxon>Arachnida</taxon>
        <taxon>Araneae</taxon>
        <taxon>Araneomorphae</taxon>
        <taxon>Entelegynae</taxon>
        <taxon>Araneoidea</taxon>
        <taxon>Araneidae</taxon>
        <taxon>Caerostris</taxon>
    </lineage>
</organism>
<dbReference type="InterPro" id="IPR013783">
    <property type="entry name" value="Ig-like_fold"/>
</dbReference>
<comment type="caution">
    <text evidence="2">The sequence shown here is derived from an EMBL/GenBank/DDBJ whole genome shotgun (WGS) entry which is preliminary data.</text>
</comment>
<sequence>MNTILSIFFLNTIKDTSRTAKISGLPFNGNNSAIIRYLVQCKSDSGDWDSGIQNITTGSEESSISLRGLRPARTYYFPGGPPLEVKAESVDSQSVRVTWRPPDVELWNGAY</sequence>
<evidence type="ECO:0000313" key="3">
    <source>
        <dbReference type="Proteomes" id="UP001054945"/>
    </source>
</evidence>
<evidence type="ECO:0000313" key="2">
    <source>
        <dbReference type="EMBL" id="GIZ03860.1"/>
    </source>
</evidence>
<protein>
    <submittedName>
        <fullName evidence="2">Down syndrome cell adhesion molecule-like protein Dscam2</fullName>
    </submittedName>
</protein>
<dbReference type="SUPFAM" id="SSF49265">
    <property type="entry name" value="Fibronectin type III"/>
    <property type="match status" value="1"/>
</dbReference>
<name>A0AAV4YBW8_CAEEX</name>
<feature type="domain" description="Fibronectin type-III" evidence="1">
    <location>
        <begin position="81"/>
        <end position="111"/>
    </location>
</feature>
<dbReference type="EMBL" id="BPLR01001659">
    <property type="protein sequence ID" value="GIZ03860.1"/>
    <property type="molecule type" value="Genomic_DNA"/>
</dbReference>
<dbReference type="Gene3D" id="2.60.40.10">
    <property type="entry name" value="Immunoglobulins"/>
    <property type="match status" value="2"/>
</dbReference>